<sequence length="83" mass="8866">MKKLALAFALLLGTSGPLLADTAAKDAGKAATPRTVTADRPVLDQTKTRSIRQAQEPADTAAPAKRRVRSGIEINPWIVPSFR</sequence>
<evidence type="ECO:0000256" key="1">
    <source>
        <dbReference type="SAM" id="SignalP"/>
    </source>
</evidence>
<feature type="signal peptide" evidence="1">
    <location>
        <begin position="1"/>
        <end position="20"/>
    </location>
</feature>
<keyword evidence="1" id="KW-0732">Signal</keyword>
<accession>A0A2P7S4B0</accession>
<feature type="chain" id="PRO_5015122955" evidence="1">
    <location>
        <begin position="21"/>
        <end position="83"/>
    </location>
</feature>
<dbReference type="OrthoDB" id="8116048at2"/>
<gene>
    <name evidence="2" type="ORF">C7I84_18735</name>
</gene>
<evidence type="ECO:0000313" key="3">
    <source>
        <dbReference type="Proteomes" id="UP000241229"/>
    </source>
</evidence>
<dbReference type="Proteomes" id="UP000241229">
    <property type="component" value="Unassembled WGS sequence"/>
</dbReference>
<dbReference type="RefSeq" id="WP_106773741.1">
    <property type="nucleotide sequence ID" value="NZ_PXYK01000018.1"/>
</dbReference>
<dbReference type="EMBL" id="PXYK01000018">
    <property type="protein sequence ID" value="PSJ57281.1"/>
    <property type="molecule type" value="Genomic_DNA"/>
</dbReference>
<organism evidence="2 3">
    <name type="scientific">Kumtagia ephedrae</name>
    <dbReference type="NCBI Taxonomy" id="2116701"/>
    <lineage>
        <taxon>Bacteria</taxon>
        <taxon>Pseudomonadati</taxon>
        <taxon>Pseudomonadota</taxon>
        <taxon>Alphaproteobacteria</taxon>
        <taxon>Hyphomicrobiales</taxon>
        <taxon>Phyllobacteriaceae</taxon>
        <taxon>Kumtagia</taxon>
    </lineage>
</organism>
<comment type="caution">
    <text evidence="2">The sequence shown here is derived from an EMBL/GenBank/DDBJ whole genome shotgun (WGS) entry which is preliminary data.</text>
</comment>
<dbReference type="AlphaFoldDB" id="A0A2P7S4B0"/>
<reference evidence="2 3" key="1">
    <citation type="submission" date="2018-03" db="EMBL/GenBank/DDBJ databases">
        <title>The draft genome of Mesorhizobium sp. 6GN-30.</title>
        <authorList>
            <person name="Liu L."/>
            <person name="Li L."/>
            <person name="Wang T."/>
            <person name="Zhang X."/>
            <person name="Liang L."/>
        </authorList>
    </citation>
    <scope>NUCLEOTIDE SEQUENCE [LARGE SCALE GENOMIC DNA]</scope>
    <source>
        <strain evidence="2 3">6GN30</strain>
    </source>
</reference>
<protein>
    <submittedName>
        <fullName evidence="2">Uncharacterized protein</fullName>
    </submittedName>
</protein>
<proteinExistence type="predicted"/>
<name>A0A2P7S4B0_9HYPH</name>
<evidence type="ECO:0000313" key="2">
    <source>
        <dbReference type="EMBL" id="PSJ57281.1"/>
    </source>
</evidence>
<keyword evidence="3" id="KW-1185">Reference proteome</keyword>